<dbReference type="InterPro" id="IPR000277">
    <property type="entry name" value="Cys/Met-Metab_PyrdxlP-dep_enz"/>
</dbReference>
<feature type="modified residue" description="N6-(pyridoxal phosphate)lysine" evidence="4">
    <location>
        <position position="195"/>
    </location>
</feature>
<dbReference type="PANTHER" id="PTHR11808:SF15">
    <property type="entry name" value="CYSTATHIONINE GAMMA-LYASE"/>
    <property type="match status" value="1"/>
</dbReference>
<dbReference type="Gene3D" id="3.90.1150.10">
    <property type="entry name" value="Aspartate Aminotransferase, domain 1"/>
    <property type="match status" value="1"/>
</dbReference>
<dbReference type="PROSITE" id="PS00868">
    <property type="entry name" value="CYS_MET_METAB_PP"/>
    <property type="match status" value="1"/>
</dbReference>
<dbReference type="Proteomes" id="UP000198897">
    <property type="component" value="Unassembled WGS sequence"/>
</dbReference>
<dbReference type="PANTHER" id="PTHR11808">
    <property type="entry name" value="TRANS-SULFURATION ENZYME FAMILY MEMBER"/>
    <property type="match status" value="1"/>
</dbReference>
<dbReference type="OrthoDB" id="9803887at2"/>
<dbReference type="InterPro" id="IPR015424">
    <property type="entry name" value="PyrdxlP-dep_Trfase"/>
</dbReference>
<dbReference type="GO" id="GO:0003962">
    <property type="term" value="F:cystathionine gamma-synthase activity"/>
    <property type="evidence" value="ECO:0007669"/>
    <property type="project" value="TreeGrafter"/>
</dbReference>
<evidence type="ECO:0000256" key="2">
    <source>
        <dbReference type="ARBA" id="ARBA00009077"/>
    </source>
</evidence>
<sequence length="378" mass="41366">MRKKTQLIHGGITGDEKTGAVSVPIYQVSTYAQDGVGKHRGYEYSRTGNPTRFALEELIKEIEGGYAGFAFGSGMAAITAVLMTFKQGDHIIFTDDVYGGTYRLVSQVITRFGLEASFVDTSDSKNIEAAMTERTKALYVETPTNPLLKITDLKKTSELAKAHNLTFIVDNTFSTPYWQNPIDFGADIVLHSATKYLGGHSDVVAGLVVVNSQQLAEEVHFVLNSSGGILGPQDSWLLMRGIKTLGVRMEEIEENTRAFVEFLQGLPEVTNIYYPGLTEHVGHDVHQNQARGNGGMISFDVGSGEKADKVLQNVRYFTLAESLGAVESLISVPAKMTHASIPEVRRGELGITDGLVRVSIGLEDIEDLKEDFLEALRK</sequence>
<dbReference type="CDD" id="cd00614">
    <property type="entry name" value="CGS_like"/>
    <property type="match status" value="1"/>
</dbReference>
<dbReference type="InterPro" id="IPR015422">
    <property type="entry name" value="PyrdxlP-dep_Trfase_small"/>
</dbReference>
<dbReference type="InterPro" id="IPR054542">
    <property type="entry name" value="Cys_met_metab_PP"/>
</dbReference>
<dbReference type="Pfam" id="PF01053">
    <property type="entry name" value="Cys_Met_Meta_PP"/>
    <property type="match status" value="1"/>
</dbReference>
<dbReference type="GO" id="GO:0005737">
    <property type="term" value="C:cytoplasm"/>
    <property type="evidence" value="ECO:0007669"/>
    <property type="project" value="TreeGrafter"/>
</dbReference>
<dbReference type="GO" id="GO:0019346">
    <property type="term" value="P:transsulfuration"/>
    <property type="evidence" value="ECO:0007669"/>
    <property type="project" value="InterPro"/>
</dbReference>
<dbReference type="GO" id="GO:0030170">
    <property type="term" value="F:pyridoxal phosphate binding"/>
    <property type="evidence" value="ECO:0007669"/>
    <property type="project" value="InterPro"/>
</dbReference>
<dbReference type="Gene3D" id="3.40.640.10">
    <property type="entry name" value="Type I PLP-dependent aspartate aminotransferase-like (Major domain)"/>
    <property type="match status" value="1"/>
</dbReference>
<organism evidence="6 7">
    <name type="scientific">Halobacillus alkaliphilus</name>
    <dbReference type="NCBI Taxonomy" id="396056"/>
    <lineage>
        <taxon>Bacteria</taxon>
        <taxon>Bacillati</taxon>
        <taxon>Bacillota</taxon>
        <taxon>Bacilli</taxon>
        <taxon>Bacillales</taxon>
        <taxon>Bacillaceae</taxon>
        <taxon>Halobacillus</taxon>
    </lineage>
</organism>
<evidence type="ECO:0000313" key="7">
    <source>
        <dbReference type="Proteomes" id="UP000198897"/>
    </source>
</evidence>
<comment type="similarity">
    <text evidence="2 5">Belongs to the trans-sulfuration enzymes family.</text>
</comment>
<evidence type="ECO:0000256" key="3">
    <source>
        <dbReference type="ARBA" id="ARBA00022898"/>
    </source>
</evidence>
<keyword evidence="6" id="KW-0456">Lyase</keyword>
<protein>
    <submittedName>
        <fullName evidence="6">Cystathionine gamma-lyase / homocysteine desulfhydrase</fullName>
    </submittedName>
</protein>
<dbReference type="AlphaFoldDB" id="A0A1I2QRY7"/>
<dbReference type="GO" id="GO:0009086">
    <property type="term" value="P:methionine biosynthetic process"/>
    <property type="evidence" value="ECO:0007669"/>
    <property type="project" value="UniProtKB-ARBA"/>
</dbReference>
<dbReference type="EMBL" id="FOOG01000033">
    <property type="protein sequence ID" value="SFG31068.1"/>
    <property type="molecule type" value="Genomic_DNA"/>
</dbReference>
<dbReference type="InterPro" id="IPR015421">
    <property type="entry name" value="PyrdxlP-dep_Trfase_major"/>
</dbReference>
<dbReference type="GO" id="GO:0004123">
    <property type="term" value="F:cystathionine gamma-lyase activity"/>
    <property type="evidence" value="ECO:0007669"/>
    <property type="project" value="TreeGrafter"/>
</dbReference>
<dbReference type="FunFam" id="3.90.1150.10:FF:000033">
    <property type="entry name" value="Cystathionine gamma-synthase"/>
    <property type="match status" value="1"/>
</dbReference>
<dbReference type="PIRSF" id="PIRSF001434">
    <property type="entry name" value="CGS"/>
    <property type="match status" value="1"/>
</dbReference>
<dbReference type="SUPFAM" id="SSF53383">
    <property type="entry name" value="PLP-dependent transferases"/>
    <property type="match status" value="1"/>
</dbReference>
<evidence type="ECO:0000256" key="4">
    <source>
        <dbReference type="PIRSR" id="PIRSR001434-2"/>
    </source>
</evidence>
<reference evidence="7" key="1">
    <citation type="submission" date="2016-10" db="EMBL/GenBank/DDBJ databases">
        <authorList>
            <person name="Varghese N."/>
            <person name="Submissions S."/>
        </authorList>
    </citation>
    <scope>NUCLEOTIDE SEQUENCE [LARGE SCALE GENOMIC DNA]</scope>
    <source>
        <strain evidence="7">FP5</strain>
    </source>
</reference>
<dbReference type="FunFam" id="3.40.640.10:FF:000009">
    <property type="entry name" value="Cystathionine gamma-synthase homolog"/>
    <property type="match status" value="1"/>
</dbReference>
<proteinExistence type="inferred from homology"/>
<dbReference type="RefSeq" id="WP_089753284.1">
    <property type="nucleotide sequence ID" value="NZ_FOOG01000033.1"/>
</dbReference>
<name>A0A1I2QRY7_9BACI</name>
<keyword evidence="3 4" id="KW-0663">Pyridoxal phosphate</keyword>
<comment type="cofactor">
    <cofactor evidence="1 5">
        <name>pyridoxal 5'-phosphate</name>
        <dbReference type="ChEBI" id="CHEBI:597326"/>
    </cofactor>
</comment>
<evidence type="ECO:0000256" key="1">
    <source>
        <dbReference type="ARBA" id="ARBA00001933"/>
    </source>
</evidence>
<dbReference type="NCBIfam" id="NF005810">
    <property type="entry name" value="PRK07671.1"/>
    <property type="match status" value="1"/>
</dbReference>
<accession>A0A1I2QRY7</accession>
<dbReference type="GO" id="GO:0019343">
    <property type="term" value="P:cysteine biosynthetic process via cystathionine"/>
    <property type="evidence" value="ECO:0007669"/>
    <property type="project" value="TreeGrafter"/>
</dbReference>
<keyword evidence="7" id="KW-1185">Reference proteome</keyword>
<evidence type="ECO:0000256" key="5">
    <source>
        <dbReference type="RuleBase" id="RU362118"/>
    </source>
</evidence>
<gene>
    <name evidence="6" type="ORF">SAMN05216353_13349</name>
</gene>
<evidence type="ECO:0000313" key="6">
    <source>
        <dbReference type="EMBL" id="SFG31068.1"/>
    </source>
</evidence>